<feature type="signal peptide" evidence="1">
    <location>
        <begin position="1"/>
        <end position="20"/>
    </location>
</feature>
<keyword evidence="3" id="KW-1185">Reference proteome</keyword>
<evidence type="ECO:0008006" key="4">
    <source>
        <dbReference type="Google" id="ProtNLM"/>
    </source>
</evidence>
<dbReference type="EMBL" id="JBHPON010000002">
    <property type="protein sequence ID" value="MFC6035946.1"/>
    <property type="molecule type" value="Genomic_DNA"/>
</dbReference>
<accession>A0ABW1KZ76</accession>
<name>A0ABW1KZ76_9PROT</name>
<protein>
    <recommendedName>
        <fullName evidence="4">Lipocalin-like domain-containing protein</fullName>
    </recommendedName>
</protein>
<organism evidence="2 3">
    <name type="scientific">Hyphococcus aureus</name>
    <dbReference type="NCBI Taxonomy" id="2666033"/>
    <lineage>
        <taxon>Bacteria</taxon>
        <taxon>Pseudomonadati</taxon>
        <taxon>Pseudomonadota</taxon>
        <taxon>Alphaproteobacteria</taxon>
        <taxon>Parvularculales</taxon>
        <taxon>Parvularculaceae</taxon>
        <taxon>Hyphococcus</taxon>
    </lineage>
</organism>
<dbReference type="PROSITE" id="PS51257">
    <property type="entry name" value="PROKAR_LIPOPROTEIN"/>
    <property type="match status" value="1"/>
</dbReference>
<feature type="chain" id="PRO_5046596456" description="Lipocalin-like domain-containing protein" evidence="1">
    <location>
        <begin position="21"/>
        <end position="389"/>
    </location>
</feature>
<keyword evidence="1" id="KW-0732">Signal</keyword>
<evidence type="ECO:0000256" key="1">
    <source>
        <dbReference type="SAM" id="SignalP"/>
    </source>
</evidence>
<dbReference type="Proteomes" id="UP001596116">
    <property type="component" value="Unassembled WGS sequence"/>
</dbReference>
<reference evidence="2 3" key="1">
    <citation type="submission" date="2024-09" db="EMBL/GenBank/DDBJ databases">
        <authorList>
            <person name="Zhang Z.-H."/>
        </authorList>
    </citation>
    <scope>NUCLEOTIDE SEQUENCE [LARGE SCALE GENOMIC DNA]</scope>
    <source>
        <strain evidence="2 3">HHTR114</strain>
    </source>
</reference>
<sequence>MKQAYAIVLMLVLAVACKPAQSPQSADEDSWASALGSGVDDAYEAPEYRAFDFWIGEWEANWRSQPEGEFYHEKEGSWTRQRVFPVLGGKALIELAWARDNPEAPSQRGFSIRYYDSARERWVMAQNWPNGQNQGGAFTDQLIGEEHLGRLTMYSLAERPQPDGSLSVAHRRYNFTDIRPGVSFRWDGSNTRDGGATWLTWNVVDFLRLRDLNTFGDAGTDFPGVHKKTLCTEEPHGAMDGLAGDWRGVRRDADGVETPVRFSAGLVLDGCGVLAALETQNRREILAVGYYDRFEKWVIFRLDDQPGTTHSYFVSDVAGDGAVFAEADKLAIVDEFAPYLREESFEAASAHRRLMFERIGEQELVLREENRSGDAESWSLKAEYHLTRR</sequence>
<dbReference type="RefSeq" id="WP_379882834.1">
    <property type="nucleotide sequence ID" value="NZ_JBHPON010000002.1"/>
</dbReference>
<comment type="caution">
    <text evidence="2">The sequence shown here is derived from an EMBL/GenBank/DDBJ whole genome shotgun (WGS) entry which is preliminary data.</text>
</comment>
<evidence type="ECO:0000313" key="2">
    <source>
        <dbReference type="EMBL" id="MFC6035946.1"/>
    </source>
</evidence>
<gene>
    <name evidence="2" type="ORF">ACFMB1_10355</name>
</gene>
<evidence type="ECO:0000313" key="3">
    <source>
        <dbReference type="Proteomes" id="UP001596116"/>
    </source>
</evidence>
<proteinExistence type="predicted"/>